<evidence type="ECO:0000259" key="2">
    <source>
        <dbReference type="PROSITE" id="PS50234"/>
    </source>
</evidence>
<organism evidence="3 4">
    <name type="scientific">Aureispira anguillae</name>
    <dbReference type="NCBI Taxonomy" id="2864201"/>
    <lineage>
        <taxon>Bacteria</taxon>
        <taxon>Pseudomonadati</taxon>
        <taxon>Bacteroidota</taxon>
        <taxon>Saprospiria</taxon>
        <taxon>Saprospirales</taxon>
        <taxon>Saprospiraceae</taxon>
        <taxon>Aureispira</taxon>
    </lineage>
</organism>
<evidence type="ECO:0000256" key="1">
    <source>
        <dbReference type="SAM" id="SignalP"/>
    </source>
</evidence>
<dbReference type="AlphaFoldDB" id="A0A916DWD2"/>
<proteinExistence type="predicted"/>
<accession>A0A916DWD2</accession>
<dbReference type="Pfam" id="PF00092">
    <property type="entry name" value="VWA"/>
    <property type="match status" value="1"/>
</dbReference>
<feature type="domain" description="VWFA" evidence="2">
    <location>
        <begin position="102"/>
        <end position="276"/>
    </location>
</feature>
<evidence type="ECO:0000313" key="4">
    <source>
        <dbReference type="Proteomes" id="UP001060919"/>
    </source>
</evidence>
<dbReference type="EMBL" id="AP026867">
    <property type="protein sequence ID" value="BDS13931.1"/>
    <property type="molecule type" value="Genomic_DNA"/>
</dbReference>
<dbReference type="Gene3D" id="3.40.50.410">
    <property type="entry name" value="von Willebrand factor, type A domain"/>
    <property type="match status" value="1"/>
</dbReference>
<dbReference type="RefSeq" id="WP_264789177.1">
    <property type="nucleotide sequence ID" value="NZ_AP026867.1"/>
</dbReference>
<dbReference type="InterPro" id="IPR002035">
    <property type="entry name" value="VWF_A"/>
</dbReference>
<dbReference type="Proteomes" id="UP001060919">
    <property type="component" value="Chromosome"/>
</dbReference>
<feature type="signal peptide" evidence="1">
    <location>
        <begin position="1"/>
        <end position="21"/>
    </location>
</feature>
<dbReference type="SMART" id="SM00327">
    <property type="entry name" value="VWA"/>
    <property type="match status" value="1"/>
</dbReference>
<dbReference type="PANTHER" id="PTHR10338">
    <property type="entry name" value="INTER-ALPHA-TRYPSIN INHIBITOR HEAVY CHAIN FAMILY MEMBER"/>
    <property type="match status" value="1"/>
</dbReference>
<name>A0A916DWD2_9BACT</name>
<dbReference type="KEGG" id="aup:AsAng_0046940"/>
<keyword evidence="4" id="KW-1185">Reference proteome</keyword>
<dbReference type="SUPFAM" id="SSF53300">
    <property type="entry name" value="vWA-like"/>
    <property type="match status" value="1"/>
</dbReference>
<dbReference type="PANTHER" id="PTHR10338:SF108">
    <property type="entry name" value="INTER-ALPHA-TRYPSIN INHIBITOR HEAVY CHAIN H4-LIKE PROTEIN"/>
    <property type="match status" value="1"/>
</dbReference>
<dbReference type="InterPro" id="IPR050934">
    <property type="entry name" value="ITIH"/>
</dbReference>
<gene>
    <name evidence="3" type="ORF">AsAng_0046940</name>
</gene>
<feature type="chain" id="PRO_5037064603" evidence="1">
    <location>
        <begin position="22"/>
        <end position="457"/>
    </location>
</feature>
<reference evidence="3" key="1">
    <citation type="submission" date="2022-09" db="EMBL/GenBank/DDBJ databases">
        <title>Aureispira anguillicida sp. nov., isolated from Leptocephalus of Japanese eel Anguilla japonica.</title>
        <authorList>
            <person name="Yuasa K."/>
            <person name="Mekata T."/>
            <person name="Ikunari K."/>
        </authorList>
    </citation>
    <scope>NUCLEOTIDE SEQUENCE</scope>
    <source>
        <strain evidence="3">EL160426</strain>
    </source>
</reference>
<protein>
    <submittedName>
        <fullName evidence="3">VWA domain-containing protein</fullName>
    </submittedName>
</protein>
<dbReference type="PROSITE" id="PS50234">
    <property type="entry name" value="VWFA"/>
    <property type="match status" value="1"/>
</dbReference>
<dbReference type="InterPro" id="IPR036465">
    <property type="entry name" value="vWFA_dom_sf"/>
</dbReference>
<sequence length="457" mass="51259">MHSNIIFLVIALMLQTIAPTAAQQGYSSASVTMNRSNGVFTPDQVVIEEYLNYHTHKLPFPKRGEEIALSMDWNHQTEEEVILQIGITTHEIYDFSQMPSINTSIVIDKSGSMQSDDKLKKVKRALSKFVKGLRPDDIVSIVVYDTDAQVILPAQKAEKQAKILLAIEGIYPSGSTNLNGGLELGYQEVLKNYRPNQTNRVILLTDGIANVGVVDPEEIVKISASYNKKGIDVSTIGVGGDLNHTLLQQIAQTGRGANYFVGNHQEDITKVFEDELESLLATIGRDVSLEIECPEALQVNEILGYAPKFAGNKIIFSLNNINSGLTQVFLLKFKRLDIEQAVPIQLKLNYYSPHAQKYTSILAEQTIVASKEQAYFLNQEIKKNYAIGKMALALKEMGEYVKHKNYAKGKATLENAILHVEQEFPHLKDKDILRVKNILHQNYARFRDWMAKQSINH</sequence>
<evidence type="ECO:0000313" key="3">
    <source>
        <dbReference type="EMBL" id="BDS13931.1"/>
    </source>
</evidence>
<keyword evidence="1" id="KW-0732">Signal</keyword>